<dbReference type="Gene3D" id="6.20.50.110">
    <property type="entry name" value="Methyltransferase, zinc-binding domain"/>
    <property type="match status" value="1"/>
</dbReference>
<dbReference type="InterPro" id="IPR029063">
    <property type="entry name" value="SAM-dependent_MTases_sf"/>
</dbReference>
<dbReference type="Pfam" id="PF08484">
    <property type="entry name" value="Methyltransf_14"/>
    <property type="match status" value="1"/>
</dbReference>
<reference evidence="3 4" key="1">
    <citation type="submission" date="2021-01" db="EMBL/GenBank/DDBJ databases">
        <title>Whole genome shotgun sequence of Planobispora longispora NBRC 13918.</title>
        <authorList>
            <person name="Komaki H."/>
            <person name="Tamura T."/>
        </authorList>
    </citation>
    <scope>NUCLEOTIDE SEQUENCE [LARGE SCALE GENOMIC DNA]</scope>
    <source>
        <strain evidence="3 4">NBRC 13918</strain>
    </source>
</reference>
<name>A0A8J3W545_9ACTN</name>
<accession>A0A8J3W545</accession>
<dbReference type="Gene3D" id="6.10.250.3100">
    <property type="match status" value="1"/>
</dbReference>
<proteinExistence type="predicted"/>
<dbReference type="AlphaFoldDB" id="A0A8J3W545"/>
<dbReference type="Proteomes" id="UP000616724">
    <property type="component" value="Unassembled WGS sequence"/>
</dbReference>
<dbReference type="SUPFAM" id="SSF53335">
    <property type="entry name" value="S-adenosyl-L-methionine-dependent methyltransferases"/>
    <property type="match status" value="1"/>
</dbReference>
<dbReference type="Gene3D" id="3.40.50.720">
    <property type="entry name" value="NAD(P)-binding Rossmann-like Domain"/>
    <property type="match status" value="1"/>
</dbReference>
<protein>
    <submittedName>
        <fullName evidence="3">Methyltransferase</fullName>
    </submittedName>
</protein>
<dbReference type="GO" id="GO:0032259">
    <property type="term" value="P:methylation"/>
    <property type="evidence" value="ECO:0007669"/>
    <property type="project" value="UniProtKB-KW"/>
</dbReference>
<dbReference type="GO" id="GO:0008168">
    <property type="term" value="F:methyltransferase activity"/>
    <property type="evidence" value="ECO:0007669"/>
    <property type="project" value="UniProtKB-KW"/>
</dbReference>
<dbReference type="Gene3D" id="3.40.50.150">
    <property type="entry name" value="Vaccinia Virus protein VP39"/>
    <property type="match status" value="1"/>
</dbReference>
<gene>
    <name evidence="3" type="ORF">Plo01_19100</name>
</gene>
<dbReference type="InterPro" id="IPR013691">
    <property type="entry name" value="MeTrfase_14"/>
</dbReference>
<feature type="domain" description="C-methyltransferase" evidence="2">
    <location>
        <begin position="250"/>
        <end position="408"/>
    </location>
</feature>
<organism evidence="3 4">
    <name type="scientific">Planobispora longispora</name>
    <dbReference type="NCBI Taxonomy" id="28887"/>
    <lineage>
        <taxon>Bacteria</taxon>
        <taxon>Bacillati</taxon>
        <taxon>Actinomycetota</taxon>
        <taxon>Actinomycetes</taxon>
        <taxon>Streptosporangiales</taxon>
        <taxon>Streptosporangiaceae</taxon>
        <taxon>Planobispora</taxon>
    </lineage>
</organism>
<feature type="domain" description="Methyltransferase putative zinc binding" evidence="1">
    <location>
        <begin position="9"/>
        <end position="70"/>
    </location>
</feature>
<keyword evidence="3" id="KW-0808">Transferase</keyword>
<dbReference type="InterPro" id="IPR038576">
    <property type="entry name" value="Methyltransf_Zn-bd_dom_put_sf"/>
</dbReference>
<dbReference type="Pfam" id="PF08421">
    <property type="entry name" value="Methyltransf_13"/>
    <property type="match status" value="1"/>
</dbReference>
<dbReference type="InterPro" id="IPR013630">
    <property type="entry name" value="Methyltransf_Zn-bd_dom_put"/>
</dbReference>
<sequence>MNITECTECRICRNRDLIPVLDLGVQALTGVFPRSADEVVPSAPLELVKCSPDGCGLVQLRHTADLSLMYGDRYGYRSGIRPFMINHLHGKVARLTGMVGLDGADLVVDIGSNDSTLLQAYPADGLTLVGIDPTGEKWRQYYPDHIDLVPDFFSKEVFTERYGDRKAKIVTSIAMFYDLPDPLGFMADVRDILTEDGVWLVEMSDAGSMVESLAYDAVCQEHLEYYAFSQIEWMAERVGLTVTSAEITDVNGGSLCVTLVKDPARHPADTASIERVRRREARLGLDSVATYETFARRVRHHRDELLGFLDDSRAAGKLTLGYGASTKGNVLLQYCGIGPGDLPCIGEVSPEKHGGFTPGTRIPIVSEEEAKARRPDQLLVLPWVHRGGFVEREREFLAAGGKMVFPLPTVSAV</sequence>
<evidence type="ECO:0000259" key="2">
    <source>
        <dbReference type="Pfam" id="PF08484"/>
    </source>
</evidence>
<dbReference type="Pfam" id="PF13489">
    <property type="entry name" value="Methyltransf_23"/>
    <property type="match status" value="1"/>
</dbReference>
<evidence type="ECO:0000259" key="1">
    <source>
        <dbReference type="Pfam" id="PF08421"/>
    </source>
</evidence>
<keyword evidence="3" id="KW-0489">Methyltransferase</keyword>
<dbReference type="EMBL" id="BOOH01000016">
    <property type="protein sequence ID" value="GIH75481.1"/>
    <property type="molecule type" value="Genomic_DNA"/>
</dbReference>
<evidence type="ECO:0000313" key="3">
    <source>
        <dbReference type="EMBL" id="GIH75481.1"/>
    </source>
</evidence>
<dbReference type="RefSeq" id="WP_203890146.1">
    <property type="nucleotide sequence ID" value="NZ_BOOH01000016.1"/>
</dbReference>
<evidence type="ECO:0000313" key="4">
    <source>
        <dbReference type="Proteomes" id="UP000616724"/>
    </source>
</evidence>
<comment type="caution">
    <text evidence="3">The sequence shown here is derived from an EMBL/GenBank/DDBJ whole genome shotgun (WGS) entry which is preliminary data.</text>
</comment>
<keyword evidence="4" id="KW-1185">Reference proteome</keyword>